<sequence>MNTGISNSPSGARRKILITGAAGFLGSHLCDRFIKENYHVIGMDNLITGDLANIEHLFSLENFEFYNHDVSKFVHIPGELDYILHFASPASPIDYLKIPIQTLKVGSLGTHNLLGLARAKGARMLIASTSEVYGDPNVNPQPEEYWGNVNPVGPRGVYDEAKRFQEAITMAYHTFHGVETRIVRIFNTYGPRMRLNDGRVLPAFIGQALRGEDLTVFGDGSQTRSFCYVDDLIEGIYRLLMSDYEKPVNIGNPDEITIKQFCDEIIKLTGTTQKIVYKELPQDDPKQRRPDITKAKALLNWEPKVDRAEGLKITFDYFKSLPQDALEKIEHKDFKKYNK</sequence>
<proteinExistence type="predicted"/>
<dbReference type="SUPFAM" id="SSF51735">
    <property type="entry name" value="NAD(P)-binding Rossmann-fold domains"/>
    <property type="match status" value="1"/>
</dbReference>
<dbReference type="CDD" id="cd05230">
    <property type="entry name" value="UGD_SDR_e"/>
    <property type="match status" value="1"/>
</dbReference>
<evidence type="ECO:0000256" key="11">
    <source>
        <dbReference type="ARBA" id="ARBA00023239"/>
    </source>
</evidence>
<dbReference type="KEGG" id="pex:IZT61_01255"/>
<keyword evidence="3" id="KW-0812">Transmembrane</keyword>
<dbReference type="InterPro" id="IPR036291">
    <property type="entry name" value="NAD(P)-bd_dom_sf"/>
</dbReference>
<dbReference type="GO" id="GO:0070403">
    <property type="term" value="F:NAD+ binding"/>
    <property type="evidence" value="ECO:0007669"/>
    <property type="project" value="InterPro"/>
</dbReference>
<keyword evidence="7" id="KW-0520">NAD</keyword>
<dbReference type="GO" id="GO:0042732">
    <property type="term" value="P:D-xylose metabolic process"/>
    <property type="evidence" value="ECO:0007669"/>
    <property type="project" value="InterPro"/>
</dbReference>
<dbReference type="GO" id="GO:0048040">
    <property type="term" value="F:UDP-glucuronate decarboxylase activity"/>
    <property type="evidence" value="ECO:0007669"/>
    <property type="project" value="TreeGrafter"/>
</dbReference>
<evidence type="ECO:0000256" key="6">
    <source>
        <dbReference type="ARBA" id="ARBA00022989"/>
    </source>
</evidence>
<protein>
    <submittedName>
        <fullName evidence="14">SDR family oxidoreductase</fullName>
    </submittedName>
</protein>
<gene>
    <name evidence="14" type="ORF">IZT61_01255</name>
</gene>
<comment type="subcellular location">
    <subcellularLocation>
        <location evidence="2">Golgi apparatus membrane</location>
        <topology evidence="2">Single-pass type II membrane protein</topology>
    </subcellularLocation>
    <subcellularLocation>
        <location evidence="12">Golgi apparatus</location>
        <location evidence="12">Golgi stack membrane</location>
    </subcellularLocation>
</comment>
<organism evidence="14 15">
    <name type="scientific">Pedobacter endophyticus</name>
    <dbReference type="NCBI Taxonomy" id="2789740"/>
    <lineage>
        <taxon>Bacteria</taxon>
        <taxon>Pseudomonadati</taxon>
        <taxon>Bacteroidota</taxon>
        <taxon>Sphingobacteriia</taxon>
        <taxon>Sphingobacteriales</taxon>
        <taxon>Sphingobacteriaceae</taxon>
        <taxon>Pedobacter</taxon>
    </lineage>
</organism>
<keyword evidence="15" id="KW-1185">Reference proteome</keyword>
<dbReference type="GO" id="GO:0005737">
    <property type="term" value="C:cytoplasm"/>
    <property type="evidence" value="ECO:0007669"/>
    <property type="project" value="TreeGrafter"/>
</dbReference>
<keyword evidence="9" id="KW-0472">Membrane</keyword>
<name>A0A7S9KZY8_9SPHI</name>
<dbReference type="Proteomes" id="UP000594759">
    <property type="component" value="Chromosome"/>
</dbReference>
<dbReference type="InterPro" id="IPR044516">
    <property type="entry name" value="UXS-like"/>
</dbReference>
<keyword evidence="10" id="KW-0325">Glycoprotein</keyword>
<reference evidence="14 15" key="1">
    <citation type="submission" date="2020-11" db="EMBL/GenBank/DDBJ databases">
        <title>Pedobacter endophytica, an endophytic bacteria isolated form Carex pumila.</title>
        <authorList>
            <person name="Peng Y."/>
            <person name="Jiang L."/>
            <person name="Lee J."/>
        </authorList>
    </citation>
    <scope>NUCLEOTIDE SEQUENCE [LARGE SCALE GENOMIC DNA]</scope>
    <source>
        <strain evidence="14 15">JBR3-12</strain>
    </source>
</reference>
<dbReference type="GO" id="GO:0033320">
    <property type="term" value="P:UDP-D-xylose biosynthetic process"/>
    <property type="evidence" value="ECO:0007669"/>
    <property type="project" value="UniProtKB-UniPathway"/>
</dbReference>
<feature type="domain" description="NAD-dependent epimerase/dehydratase" evidence="13">
    <location>
        <begin position="16"/>
        <end position="251"/>
    </location>
</feature>
<dbReference type="EMBL" id="CP064939">
    <property type="protein sequence ID" value="QPH39945.1"/>
    <property type="molecule type" value="Genomic_DNA"/>
</dbReference>
<dbReference type="AlphaFoldDB" id="A0A7S9KZY8"/>
<evidence type="ECO:0000256" key="8">
    <source>
        <dbReference type="ARBA" id="ARBA00023034"/>
    </source>
</evidence>
<dbReference type="PANTHER" id="PTHR43078:SF6">
    <property type="entry name" value="UDP-GLUCURONIC ACID DECARBOXYLASE 1"/>
    <property type="match status" value="1"/>
</dbReference>
<dbReference type="Gene3D" id="3.40.50.720">
    <property type="entry name" value="NAD(P)-binding Rossmann-like Domain"/>
    <property type="match status" value="1"/>
</dbReference>
<evidence type="ECO:0000313" key="14">
    <source>
        <dbReference type="EMBL" id="QPH39945.1"/>
    </source>
</evidence>
<dbReference type="PANTHER" id="PTHR43078">
    <property type="entry name" value="UDP-GLUCURONIC ACID DECARBOXYLASE-RELATED"/>
    <property type="match status" value="1"/>
</dbReference>
<evidence type="ECO:0000256" key="3">
    <source>
        <dbReference type="ARBA" id="ARBA00022692"/>
    </source>
</evidence>
<evidence type="ECO:0000256" key="10">
    <source>
        <dbReference type="ARBA" id="ARBA00023180"/>
    </source>
</evidence>
<evidence type="ECO:0000256" key="12">
    <source>
        <dbReference type="ARBA" id="ARBA00037859"/>
    </source>
</evidence>
<evidence type="ECO:0000256" key="1">
    <source>
        <dbReference type="ARBA" id="ARBA00001911"/>
    </source>
</evidence>
<evidence type="ECO:0000256" key="7">
    <source>
        <dbReference type="ARBA" id="ARBA00023027"/>
    </source>
</evidence>
<evidence type="ECO:0000256" key="2">
    <source>
        <dbReference type="ARBA" id="ARBA00004323"/>
    </source>
</evidence>
<accession>A0A7S9KZY8</accession>
<keyword evidence="4" id="KW-0210">Decarboxylase</keyword>
<keyword evidence="5" id="KW-0735">Signal-anchor</keyword>
<evidence type="ECO:0000256" key="9">
    <source>
        <dbReference type="ARBA" id="ARBA00023136"/>
    </source>
</evidence>
<dbReference type="FunFam" id="3.40.50.720:FF:000065">
    <property type="entry name" value="UDP-glucuronic acid decarboxylase 1"/>
    <property type="match status" value="1"/>
</dbReference>
<evidence type="ECO:0000256" key="5">
    <source>
        <dbReference type="ARBA" id="ARBA00022968"/>
    </source>
</evidence>
<comment type="cofactor">
    <cofactor evidence="1">
        <name>NAD(+)</name>
        <dbReference type="ChEBI" id="CHEBI:57540"/>
    </cofactor>
</comment>
<evidence type="ECO:0000256" key="4">
    <source>
        <dbReference type="ARBA" id="ARBA00022793"/>
    </source>
</evidence>
<evidence type="ECO:0000313" key="15">
    <source>
        <dbReference type="Proteomes" id="UP000594759"/>
    </source>
</evidence>
<keyword evidence="6" id="KW-1133">Transmembrane helix</keyword>
<evidence type="ECO:0000259" key="13">
    <source>
        <dbReference type="Pfam" id="PF01370"/>
    </source>
</evidence>
<keyword evidence="8" id="KW-0333">Golgi apparatus</keyword>
<dbReference type="RefSeq" id="WP_196099403.1">
    <property type="nucleotide sequence ID" value="NZ_CP064939.1"/>
</dbReference>
<dbReference type="InterPro" id="IPR001509">
    <property type="entry name" value="Epimerase_deHydtase"/>
</dbReference>
<dbReference type="UniPathway" id="UPA00796">
    <property type="reaction ID" value="UER00771"/>
</dbReference>
<keyword evidence="11" id="KW-0456">Lyase</keyword>
<dbReference type="Pfam" id="PF01370">
    <property type="entry name" value="Epimerase"/>
    <property type="match status" value="1"/>
</dbReference>